<reference evidence="4" key="1">
    <citation type="submission" date="2010-07" db="EMBL/GenBank/DDBJ databases">
        <title>The genome sequence of Gaeumannomyces graminis var. tritici strain R3-111a-1.</title>
        <authorList>
            <consortium name="The Broad Institute Genome Sequencing Platform"/>
            <person name="Ma L.-J."/>
            <person name="Dead R."/>
            <person name="Young S."/>
            <person name="Zeng Q."/>
            <person name="Koehrsen M."/>
            <person name="Alvarado L."/>
            <person name="Berlin A."/>
            <person name="Chapman S.B."/>
            <person name="Chen Z."/>
            <person name="Freedman E."/>
            <person name="Gellesch M."/>
            <person name="Goldberg J."/>
            <person name="Griggs A."/>
            <person name="Gujja S."/>
            <person name="Heilman E.R."/>
            <person name="Heiman D."/>
            <person name="Hepburn T."/>
            <person name="Howarth C."/>
            <person name="Jen D."/>
            <person name="Larson L."/>
            <person name="Mehta T."/>
            <person name="Neiman D."/>
            <person name="Pearson M."/>
            <person name="Roberts A."/>
            <person name="Saif S."/>
            <person name="Shea T."/>
            <person name="Shenoy N."/>
            <person name="Sisk P."/>
            <person name="Stolte C."/>
            <person name="Sykes S."/>
            <person name="Walk T."/>
            <person name="White J."/>
            <person name="Yandava C."/>
            <person name="Haas B."/>
            <person name="Nusbaum C."/>
            <person name="Birren B."/>
        </authorList>
    </citation>
    <scope>NUCLEOTIDE SEQUENCE [LARGE SCALE GENOMIC DNA]</scope>
    <source>
        <strain evidence="4">R3-111a-1</strain>
    </source>
</reference>
<dbReference type="Proteomes" id="UP000006039">
    <property type="component" value="Unassembled WGS sequence"/>
</dbReference>
<evidence type="ECO:0000313" key="3">
    <source>
        <dbReference type="EnsemblFungi" id="EJT68414"/>
    </source>
</evidence>
<dbReference type="AlphaFoldDB" id="J3PKF4"/>
<dbReference type="EnsemblFungi" id="EJT68414">
    <property type="protein sequence ID" value="EJT68414"/>
    <property type="gene ID" value="GGTG_14009"/>
</dbReference>
<dbReference type="RefSeq" id="XP_009230198.1">
    <property type="nucleotide sequence ID" value="XM_009231934.1"/>
</dbReference>
<reference evidence="2" key="3">
    <citation type="submission" date="2010-09" db="EMBL/GenBank/DDBJ databases">
        <title>Annotation of Gaeumannomyces graminis var. tritici R3-111a-1.</title>
        <authorList>
            <consortium name="The Broad Institute Genome Sequencing Platform"/>
            <person name="Ma L.-J."/>
            <person name="Dead R."/>
            <person name="Young S.K."/>
            <person name="Zeng Q."/>
            <person name="Gargeya S."/>
            <person name="Fitzgerald M."/>
            <person name="Haas B."/>
            <person name="Abouelleil A."/>
            <person name="Alvarado L."/>
            <person name="Arachchi H.M."/>
            <person name="Berlin A."/>
            <person name="Brown A."/>
            <person name="Chapman S.B."/>
            <person name="Chen Z."/>
            <person name="Dunbar C."/>
            <person name="Freedman E."/>
            <person name="Gearin G."/>
            <person name="Gellesch M."/>
            <person name="Goldberg J."/>
            <person name="Griggs A."/>
            <person name="Gujja S."/>
            <person name="Heiman D."/>
            <person name="Howarth C."/>
            <person name="Larson L."/>
            <person name="Lui A."/>
            <person name="MacDonald P.J.P."/>
            <person name="Mehta T."/>
            <person name="Montmayeur A."/>
            <person name="Murphy C."/>
            <person name="Neiman D."/>
            <person name="Pearson M."/>
            <person name="Priest M."/>
            <person name="Roberts A."/>
            <person name="Saif S."/>
            <person name="Shea T."/>
            <person name="Shenoy N."/>
            <person name="Sisk P."/>
            <person name="Stolte C."/>
            <person name="Sykes S."/>
            <person name="Yandava C."/>
            <person name="Wortman J."/>
            <person name="Nusbaum C."/>
            <person name="Birren B."/>
        </authorList>
    </citation>
    <scope>NUCLEOTIDE SEQUENCE</scope>
    <source>
        <strain evidence="2">R3-111a-1</strain>
    </source>
</reference>
<reference evidence="3" key="5">
    <citation type="submission" date="2018-04" db="UniProtKB">
        <authorList>
            <consortium name="EnsemblFungi"/>
        </authorList>
    </citation>
    <scope>IDENTIFICATION</scope>
    <source>
        <strain evidence="3">R3-111a-1</strain>
    </source>
</reference>
<dbReference type="VEuPathDB" id="FungiDB:GGTG_14009"/>
<dbReference type="EMBL" id="GL385496">
    <property type="protein sequence ID" value="EJT68414.1"/>
    <property type="molecule type" value="Genomic_DNA"/>
</dbReference>
<dbReference type="HOGENOM" id="CLU_1570746_0_0_1"/>
<evidence type="ECO:0000313" key="2">
    <source>
        <dbReference type="EMBL" id="EJT68414.1"/>
    </source>
</evidence>
<reference evidence="3" key="4">
    <citation type="journal article" date="2015" name="G3 (Bethesda)">
        <title>Genome sequences of three phytopathogenic species of the Magnaporthaceae family of fungi.</title>
        <authorList>
            <person name="Okagaki L.H."/>
            <person name="Nunes C.C."/>
            <person name="Sailsbery J."/>
            <person name="Clay B."/>
            <person name="Brown D."/>
            <person name="John T."/>
            <person name="Oh Y."/>
            <person name="Young N."/>
            <person name="Fitzgerald M."/>
            <person name="Haas B.J."/>
            <person name="Zeng Q."/>
            <person name="Young S."/>
            <person name="Adiconis X."/>
            <person name="Fan L."/>
            <person name="Levin J.Z."/>
            <person name="Mitchell T.K."/>
            <person name="Okubara P.A."/>
            <person name="Farman M.L."/>
            <person name="Kohn L.M."/>
            <person name="Birren B."/>
            <person name="Ma L.-J."/>
            <person name="Dean R.A."/>
        </authorList>
    </citation>
    <scope>NUCLEOTIDE SEQUENCE</scope>
    <source>
        <strain evidence="3">R3-111a-1</strain>
    </source>
</reference>
<evidence type="ECO:0000313" key="4">
    <source>
        <dbReference type="Proteomes" id="UP000006039"/>
    </source>
</evidence>
<accession>J3PKF4</accession>
<gene>
    <name evidence="3" type="primary">20354467</name>
    <name evidence="2" type="ORF">GGTG_14009</name>
</gene>
<proteinExistence type="predicted"/>
<feature type="region of interest" description="Disordered" evidence="1">
    <location>
        <begin position="131"/>
        <end position="170"/>
    </location>
</feature>
<reference evidence="2" key="2">
    <citation type="submission" date="2010-07" db="EMBL/GenBank/DDBJ databases">
        <authorList>
            <consortium name="The Broad Institute Genome Sequencing Platform"/>
            <consortium name="Broad Institute Genome Sequencing Center for Infectious Disease"/>
            <person name="Ma L.-J."/>
            <person name="Dead R."/>
            <person name="Young S."/>
            <person name="Zeng Q."/>
            <person name="Koehrsen M."/>
            <person name="Alvarado L."/>
            <person name="Berlin A."/>
            <person name="Chapman S.B."/>
            <person name="Chen Z."/>
            <person name="Freedman E."/>
            <person name="Gellesch M."/>
            <person name="Goldberg J."/>
            <person name="Griggs A."/>
            <person name="Gujja S."/>
            <person name="Heilman E.R."/>
            <person name="Heiman D."/>
            <person name="Hepburn T."/>
            <person name="Howarth C."/>
            <person name="Jen D."/>
            <person name="Larson L."/>
            <person name="Mehta T."/>
            <person name="Neiman D."/>
            <person name="Pearson M."/>
            <person name="Roberts A."/>
            <person name="Saif S."/>
            <person name="Shea T."/>
            <person name="Shenoy N."/>
            <person name="Sisk P."/>
            <person name="Stolte C."/>
            <person name="Sykes S."/>
            <person name="Walk T."/>
            <person name="White J."/>
            <person name="Yandava C."/>
            <person name="Haas B."/>
            <person name="Nusbaum C."/>
            <person name="Birren B."/>
        </authorList>
    </citation>
    <scope>NUCLEOTIDE SEQUENCE</scope>
    <source>
        <strain evidence="2">R3-111a-1</strain>
    </source>
</reference>
<feature type="region of interest" description="Disordered" evidence="1">
    <location>
        <begin position="65"/>
        <end position="102"/>
    </location>
</feature>
<protein>
    <submittedName>
        <fullName evidence="2 3">Uncharacterized protein</fullName>
    </submittedName>
</protein>
<organism evidence="2">
    <name type="scientific">Gaeumannomyces tritici (strain R3-111a-1)</name>
    <name type="common">Wheat and barley take-all root rot fungus</name>
    <name type="synonym">Gaeumannomyces graminis var. tritici</name>
    <dbReference type="NCBI Taxonomy" id="644352"/>
    <lineage>
        <taxon>Eukaryota</taxon>
        <taxon>Fungi</taxon>
        <taxon>Dikarya</taxon>
        <taxon>Ascomycota</taxon>
        <taxon>Pezizomycotina</taxon>
        <taxon>Sordariomycetes</taxon>
        <taxon>Sordariomycetidae</taxon>
        <taxon>Magnaporthales</taxon>
        <taxon>Magnaporthaceae</taxon>
        <taxon>Gaeumannomyces</taxon>
    </lineage>
</organism>
<keyword evidence="4" id="KW-1185">Reference proteome</keyword>
<name>J3PKF4_GAET3</name>
<sequence length="170" mass="17347">MPGDHIRPSISAIAEPFRHAPDPAARLEISVTHAAHPLPKRYIEVAPKDTGHTDTDAILTRLAVPSEQSGPPGGGRALVVASEAGRPPASHPSLESAAGGGGGAGGHALLVAHPIRLSTALGRLLAETERGKYHGPKRRGPMARLDGVSSGDKVCPSRGRGGVDVVVDGT</sequence>
<evidence type="ECO:0000256" key="1">
    <source>
        <dbReference type="SAM" id="MobiDB-lite"/>
    </source>
</evidence>
<dbReference type="GeneID" id="20354467"/>